<dbReference type="AlphaFoldDB" id="A0A8J7DVX6"/>
<comment type="caution">
    <text evidence="3">The sequence shown here is derived from an EMBL/GenBank/DDBJ whole genome shotgun (WGS) entry which is preliminary data.</text>
</comment>
<protein>
    <submittedName>
        <fullName evidence="3">CPBP family intramembrane metalloprotease</fullName>
    </submittedName>
</protein>
<evidence type="ECO:0000313" key="4">
    <source>
        <dbReference type="Proteomes" id="UP000654482"/>
    </source>
</evidence>
<dbReference type="InterPro" id="IPR003675">
    <property type="entry name" value="Rce1/LyrA-like_dom"/>
</dbReference>
<evidence type="ECO:0000256" key="1">
    <source>
        <dbReference type="SAM" id="Phobius"/>
    </source>
</evidence>
<feature type="transmembrane region" description="Helical" evidence="1">
    <location>
        <begin position="207"/>
        <end position="229"/>
    </location>
</feature>
<feature type="transmembrane region" description="Helical" evidence="1">
    <location>
        <begin position="38"/>
        <end position="63"/>
    </location>
</feature>
<feature type="transmembrane region" description="Helical" evidence="1">
    <location>
        <begin position="12"/>
        <end position="32"/>
    </location>
</feature>
<feature type="transmembrane region" description="Helical" evidence="1">
    <location>
        <begin position="84"/>
        <end position="108"/>
    </location>
</feature>
<dbReference type="PANTHER" id="PTHR43592">
    <property type="entry name" value="CAAX AMINO TERMINAL PROTEASE"/>
    <property type="match status" value="1"/>
</dbReference>
<evidence type="ECO:0000259" key="2">
    <source>
        <dbReference type="Pfam" id="PF02517"/>
    </source>
</evidence>
<keyword evidence="4" id="KW-1185">Reference proteome</keyword>
<keyword evidence="1" id="KW-1133">Transmembrane helix</keyword>
<accession>A0A8J7DVX6</accession>
<feature type="transmembrane region" description="Helical" evidence="1">
    <location>
        <begin position="175"/>
        <end position="195"/>
    </location>
</feature>
<dbReference type="GO" id="GO:0004175">
    <property type="term" value="F:endopeptidase activity"/>
    <property type="evidence" value="ECO:0007669"/>
    <property type="project" value="UniProtKB-ARBA"/>
</dbReference>
<evidence type="ECO:0000313" key="3">
    <source>
        <dbReference type="EMBL" id="MBE9115985.1"/>
    </source>
</evidence>
<feature type="transmembrane region" description="Helical" evidence="1">
    <location>
        <begin position="241"/>
        <end position="260"/>
    </location>
</feature>
<dbReference type="GO" id="GO:0008237">
    <property type="term" value="F:metallopeptidase activity"/>
    <property type="evidence" value="ECO:0007669"/>
    <property type="project" value="UniProtKB-KW"/>
</dbReference>
<keyword evidence="1" id="KW-0812">Transmembrane</keyword>
<name>A0A8J7DVX6_9CYAN</name>
<organism evidence="3 4">
    <name type="scientific">Lusitaniella coriacea LEGE 07157</name>
    <dbReference type="NCBI Taxonomy" id="945747"/>
    <lineage>
        <taxon>Bacteria</taxon>
        <taxon>Bacillati</taxon>
        <taxon>Cyanobacteriota</taxon>
        <taxon>Cyanophyceae</taxon>
        <taxon>Spirulinales</taxon>
        <taxon>Lusitaniellaceae</taxon>
        <taxon>Lusitaniella</taxon>
    </lineage>
</organism>
<keyword evidence="3" id="KW-0378">Hydrolase</keyword>
<dbReference type="Proteomes" id="UP000654482">
    <property type="component" value="Unassembled WGS sequence"/>
</dbReference>
<keyword evidence="3" id="KW-0482">Metalloprotease</keyword>
<sequence>MAAFPTPLRLGLFAIALLGIWLPFALPLFLIFRHDPNLTTILTMGLLAILFIVLLHFWGQYVCREPRIFKHYGLELSRRNGIDLLNGLSIGLLLTFALFALMAGLGWVQFQSASNLGQTIAEGFLSALGIGFAEELVFRGWLLDELERDYSPKTALWTDALAYATLHFLKPISEVIRTLPQFPGLIILGLALVWAKRSRRGRLGITIGLHAGLVWGYYILNIGQILRYTNRVSDWITGVDGNPVAGGMGILFISVLALWARSLQGETG</sequence>
<reference evidence="3" key="1">
    <citation type="submission" date="2020-10" db="EMBL/GenBank/DDBJ databases">
        <authorList>
            <person name="Castelo-Branco R."/>
            <person name="Eusebio N."/>
            <person name="Adriana R."/>
            <person name="Vieira A."/>
            <person name="Brugerolle De Fraissinette N."/>
            <person name="Rezende De Castro R."/>
            <person name="Schneider M.P."/>
            <person name="Vasconcelos V."/>
            <person name="Leao P.N."/>
        </authorList>
    </citation>
    <scope>NUCLEOTIDE SEQUENCE</scope>
    <source>
        <strain evidence="3">LEGE 07157</strain>
    </source>
</reference>
<dbReference type="PANTHER" id="PTHR43592:SF20">
    <property type="entry name" value="ALPHA_BETA-HYDROLASES SUPERFAMILY PROTEIN"/>
    <property type="match status" value="1"/>
</dbReference>
<dbReference type="EMBL" id="JADEWZ010000010">
    <property type="protein sequence ID" value="MBE9115985.1"/>
    <property type="molecule type" value="Genomic_DNA"/>
</dbReference>
<keyword evidence="1" id="KW-0472">Membrane</keyword>
<proteinExistence type="predicted"/>
<dbReference type="GO" id="GO:0080120">
    <property type="term" value="P:CAAX-box protein maturation"/>
    <property type="evidence" value="ECO:0007669"/>
    <property type="project" value="UniProtKB-ARBA"/>
</dbReference>
<feature type="domain" description="CAAX prenyl protease 2/Lysostaphin resistance protein A-like" evidence="2">
    <location>
        <begin position="120"/>
        <end position="213"/>
    </location>
</feature>
<dbReference type="Pfam" id="PF02517">
    <property type="entry name" value="Rce1-like"/>
    <property type="match status" value="1"/>
</dbReference>
<keyword evidence="3" id="KW-0645">Protease</keyword>
<gene>
    <name evidence="3" type="ORF">IQ249_08775</name>
</gene>